<dbReference type="AlphaFoldDB" id="A0A5P2AS51"/>
<name>A0A5P2AS51_STRVZ</name>
<dbReference type="Proteomes" id="UP000324106">
    <property type="component" value="Chromosome"/>
</dbReference>
<evidence type="ECO:0000313" key="3">
    <source>
        <dbReference type="Proteomes" id="UP000324106"/>
    </source>
</evidence>
<dbReference type="EMBL" id="CP029194">
    <property type="protein sequence ID" value="QES23480.1"/>
    <property type="molecule type" value="Genomic_DNA"/>
</dbReference>
<evidence type="ECO:0000313" key="2">
    <source>
        <dbReference type="EMBL" id="QES23480.1"/>
    </source>
</evidence>
<dbReference type="RefSeq" id="WP_150267105.1">
    <property type="nucleotide sequence ID" value="NZ_CP029194.1"/>
</dbReference>
<accession>A0A5P2AS51</accession>
<organism evidence="1 3">
    <name type="scientific">Streptomyces venezuelae</name>
    <dbReference type="NCBI Taxonomy" id="54571"/>
    <lineage>
        <taxon>Bacteria</taxon>
        <taxon>Bacillati</taxon>
        <taxon>Actinomycetota</taxon>
        <taxon>Actinomycetes</taxon>
        <taxon>Kitasatosporales</taxon>
        <taxon>Streptomycetaceae</taxon>
        <taxon>Streptomyces</taxon>
    </lineage>
</organism>
<reference evidence="1 3" key="1">
    <citation type="submission" date="2018-05" db="EMBL/GenBank/DDBJ databases">
        <title>Streptomyces venezuelae.</title>
        <authorList>
            <person name="Kim W."/>
            <person name="Lee N."/>
            <person name="Cho B.-K."/>
        </authorList>
    </citation>
    <scope>NUCLEOTIDE SEQUENCE [LARGE SCALE GENOMIC DNA]</scope>
    <source>
        <strain evidence="1 3">ATCC 15068</strain>
    </source>
</reference>
<dbReference type="EMBL" id="CP029194">
    <property type="protein sequence ID" value="QES20440.1"/>
    <property type="molecule type" value="Genomic_DNA"/>
</dbReference>
<proteinExistence type="predicted"/>
<protein>
    <submittedName>
        <fullName evidence="1">Uncharacterized protein</fullName>
    </submittedName>
</protein>
<dbReference type="OrthoDB" id="4314727at2"/>
<gene>
    <name evidence="1" type="ORF">DEJ46_16020</name>
    <name evidence="2" type="ORF">DEJ46_33735</name>
</gene>
<sequence>MQNTQRQGSHMYVLTLQNRHGATCTFTGTHTPPEGWTRFDVHDQLRAESVRSYPSMEGATVLFFSLEPNTL</sequence>
<evidence type="ECO:0000313" key="1">
    <source>
        <dbReference type="EMBL" id="QES20440.1"/>
    </source>
</evidence>